<evidence type="ECO:0000313" key="4">
    <source>
        <dbReference type="Proteomes" id="UP000002051"/>
    </source>
</evidence>
<dbReference type="eggNOG" id="ENOG502SXM6">
    <property type="taxonomic scope" value="Eukaryota"/>
</dbReference>
<dbReference type="AlphaFoldDB" id="G7INE2"/>
<reference evidence="2 4" key="2">
    <citation type="journal article" date="2014" name="BMC Genomics">
        <title>An improved genome release (version Mt4.0) for the model legume Medicago truncatula.</title>
        <authorList>
            <person name="Tang H."/>
            <person name="Krishnakumar V."/>
            <person name="Bidwell S."/>
            <person name="Rosen B."/>
            <person name="Chan A."/>
            <person name="Zhou S."/>
            <person name="Gentzbittel L."/>
            <person name="Childs K.L."/>
            <person name="Yandell M."/>
            <person name="Gundlach H."/>
            <person name="Mayer K.F."/>
            <person name="Schwartz D.C."/>
            <person name="Town C.D."/>
        </authorList>
    </citation>
    <scope>GENOME REANNOTATION</scope>
    <source>
        <strain evidence="2">A17</strain>
        <strain evidence="3 4">cv. Jemalong A17</strain>
    </source>
</reference>
<dbReference type="EMBL" id="CM001218">
    <property type="protein sequence ID" value="AES65125.1"/>
    <property type="molecule type" value="Genomic_DNA"/>
</dbReference>
<dbReference type="PANTHER" id="PTHR33710">
    <property type="entry name" value="BNAC02G09200D PROTEIN"/>
    <property type="match status" value="1"/>
</dbReference>
<dbReference type="PANTHER" id="PTHR33710:SF64">
    <property type="entry name" value="ENDONUCLEASE_EXONUCLEASE_PHOSPHATASE DOMAIN-CONTAINING PROTEIN"/>
    <property type="match status" value="1"/>
</dbReference>
<feature type="domain" description="Endonuclease/exonuclease/phosphatase" evidence="1">
    <location>
        <begin position="43"/>
        <end position="125"/>
    </location>
</feature>
<dbReference type="GO" id="GO:0004519">
    <property type="term" value="F:endonuclease activity"/>
    <property type="evidence" value="ECO:0007669"/>
    <property type="project" value="UniProtKB-KW"/>
</dbReference>
<protein>
    <submittedName>
        <fullName evidence="2">Endonuclease/exonuclease/phosphatase family protein</fullName>
    </submittedName>
</protein>
<reference evidence="2 4" key="1">
    <citation type="journal article" date="2011" name="Nature">
        <title>The Medicago genome provides insight into the evolution of rhizobial symbioses.</title>
        <authorList>
            <person name="Young N.D."/>
            <person name="Debelle F."/>
            <person name="Oldroyd G.E."/>
            <person name="Geurts R."/>
            <person name="Cannon S.B."/>
            <person name="Udvardi M.K."/>
            <person name="Benedito V.A."/>
            <person name="Mayer K.F."/>
            <person name="Gouzy J."/>
            <person name="Schoof H."/>
            <person name="Van de Peer Y."/>
            <person name="Proost S."/>
            <person name="Cook D.R."/>
            <person name="Meyers B.C."/>
            <person name="Spannagl M."/>
            <person name="Cheung F."/>
            <person name="De Mita S."/>
            <person name="Krishnakumar V."/>
            <person name="Gundlach H."/>
            <person name="Zhou S."/>
            <person name="Mudge J."/>
            <person name="Bharti A.K."/>
            <person name="Murray J.D."/>
            <person name="Naoumkina M.A."/>
            <person name="Rosen B."/>
            <person name="Silverstein K.A."/>
            <person name="Tang H."/>
            <person name="Rombauts S."/>
            <person name="Zhao P.X."/>
            <person name="Zhou P."/>
            <person name="Barbe V."/>
            <person name="Bardou P."/>
            <person name="Bechner M."/>
            <person name="Bellec A."/>
            <person name="Berger A."/>
            <person name="Berges H."/>
            <person name="Bidwell S."/>
            <person name="Bisseling T."/>
            <person name="Choisne N."/>
            <person name="Couloux A."/>
            <person name="Denny R."/>
            <person name="Deshpande S."/>
            <person name="Dai X."/>
            <person name="Doyle J.J."/>
            <person name="Dudez A.M."/>
            <person name="Farmer A.D."/>
            <person name="Fouteau S."/>
            <person name="Franken C."/>
            <person name="Gibelin C."/>
            <person name="Gish J."/>
            <person name="Goldstein S."/>
            <person name="Gonzalez A.J."/>
            <person name="Green P.J."/>
            <person name="Hallab A."/>
            <person name="Hartog M."/>
            <person name="Hua A."/>
            <person name="Humphray S.J."/>
            <person name="Jeong D.H."/>
            <person name="Jing Y."/>
            <person name="Jocker A."/>
            <person name="Kenton S.M."/>
            <person name="Kim D.J."/>
            <person name="Klee K."/>
            <person name="Lai H."/>
            <person name="Lang C."/>
            <person name="Lin S."/>
            <person name="Macmil S.L."/>
            <person name="Magdelenat G."/>
            <person name="Matthews L."/>
            <person name="McCorrison J."/>
            <person name="Monaghan E.L."/>
            <person name="Mun J.H."/>
            <person name="Najar F.Z."/>
            <person name="Nicholson C."/>
            <person name="Noirot C."/>
            <person name="O'Bleness M."/>
            <person name="Paule C.R."/>
            <person name="Poulain J."/>
            <person name="Prion F."/>
            <person name="Qin B."/>
            <person name="Qu C."/>
            <person name="Retzel E.F."/>
            <person name="Riddle C."/>
            <person name="Sallet E."/>
            <person name="Samain S."/>
            <person name="Samson N."/>
            <person name="Sanders I."/>
            <person name="Saurat O."/>
            <person name="Scarpelli C."/>
            <person name="Schiex T."/>
            <person name="Segurens B."/>
            <person name="Severin A.J."/>
            <person name="Sherrier D.J."/>
            <person name="Shi R."/>
            <person name="Sims S."/>
            <person name="Singer S.R."/>
            <person name="Sinharoy S."/>
            <person name="Sterck L."/>
            <person name="Viollet A."/>
            <person name="Wang B.B."/>
            <person name="Wang K."/>
            <person name="Wang M."/>
            <person name="Wang X."/>
            <person name="Warfsmann J."/>
            <person name="Weissenbach J."/>
            <person name="White D.D."/>
            <person name="White J.D."/>
            <person name="Wiley G.B."/>
            <person name="Wincker P."/>
            <person name="Xing Y."/>
            <person name="Yang L."/>
            <person name="Yao Z."/>
            <person name="Ying F."/>
            <person name="Zhai J."/>
            <person name="Zhou L."/>
            <person name="Zuber A."/>
            <person name="Denarie J."/>
            <person name="Dixon R.A."/>
            <person name="May G.D."/>
            <person name="Schwartz D.C."/>
            <person name="Rogers J."/>
            <person name="Quetier F."/>
            <person name="Town C.D."/>
            <person name="Roe B.A."/>
        </authorList>
    </citation>
    <scope>NUCLEOTIDE SEQUENCE [LARGE SCALE GENOMIC DNA]</scope>
    <source>
        <strain evidence="2">A17</strain>
        <strain evidence="3 4">cv. Jemalong A17</strain>
    </source>
</reference>
<dbReference type="STRING" id="3880.G7INE2"/>
<dbReference type="SUPFAM" id="SSF56219">
    <property type="entry name" value="DNase I-like"/>
    <property type="match status" value="1"/>
</dbReference>
<dbReference type="InterPro" id="IPR005135">
    <property type="entry name" value="Endo/exonuclease/phosphatase"/>
</dbReference>
<dbReference type="OMA" id="REKKILW"/>
<proteinExistence type="predicted"/>
<dbReference type="HOGENOM" id="CLU_1920190_0_0_1"/>
<name>G7INE2_MEDTR</name>
<evidence type="ECO:0000313" key="2">
    <source>
        <dbReference type="EMBL" id="AES65125.1"/>
    </source>
</evidence>
<organism evidence="2 4">
    <name type="scientific">Medicago truncatula</name>
    <name type="common">Barrel medic</name>
    <name type="synonym">Medicago tribuloides</name>
    <dbReference type="NCBI Taxonomy" id="3880"/>
    <lineage>
        <taxon>Eukaryota</taxon>
        <taxon>Viridiplantae</taxon>
        <taxon>Streptophyta</taxon>
        <taxon>Embryophyta</taxon>
        <taxon>Tracheophyta</taxon>
        <taxon>Spermatophyta</taxon>
        <taxon>Magnoliopsida</taxon>
        <taxon>eudicotyledons</taxon>
        <taxon>Gunneridae</taxon>
        <taxon>Pentapetalae</taxon>
        <taxon>rosids</taxon>
        <taxon>fabids</taxon>
        <taxon>Fabales</taxon>
        <taxon>Fabaceae</taxon>
        <taxon>Papilionoideae</taxon>
        <taxon>50 kb inversion clade</taxon>
        <taxon>NPAAA clade</taxon>
        <taxon>Hologalegina</taxon>
        <taxon>IRL clade</taxon>
        <taxon>Trifolieae</taxon>
        <taxon>Medicago</taxon>
    </lineage>
</organism>
<sequence length="132" mass="15219">MSYRHIFIIKGKVILTGQDFIIANVYAPCDTIAKQELWVCLSQFILDTRDANVCVCGDFNSVRTKEEIRGRSVVFRQLDADNFNNFIDNSFPIDLPICGTLFTWYRGDGISMSRIDRFFVSAKWCDSWPNCI</sequence>
<dbReference type="Gene3D" id="3.60.10.10">
    <property type="entry name" value="Endonuclease/exonuclease/phosphatase"/>
    <property type="match status" value="1"/>
</dbReference>
<keyword evidence="2" id="KW-0540">Nuclease</keyword>
<keyword evidence="2" id="KW-0378">Hydrolase</keyword>
<gene>
    <name evidence="2" type="ordered locus">MTR_2g035690</name>
</gene>
<reference evidence="3" key="3">
    <citation type="submission" date="2015-04" db="UniProtKB">
        <authorList>
            <consortium name="EnsemblPlants"/>
        </authorList>
    </citation>
    <scope>IDENTIFICATION</scope>
    <source>
        <strain evidence="3">cv. Jemalong A17</strain>
    </source>
</reference>
<dbReference type="InterPro" id="IPR036691">
    <property type="entry name" value="Endo/exonu/phosph_ase_sf"/>
</dbReference>
<dbReference type="PaxDb" id="3880-AES65125"/>
<dbReference type="Proteomes" id="UP000002051">
    <property type="component" value="Chromosome 2"/>
</dbReference>
<evidence type="ECO:0000313" key="3">
    <source>
        <dbReference type="EnsemblPlants" id="AES65125"/>
    </source>
</evidence>
<keyword evidence="4" id="KW-1185">Reference proteome</keyword>
<dbReference type="EnsemblPlants" id="AES65125">
    <property type="protein sequence ID" value="AES65125"/>
    <property type="gene ID" value="MTR_2g035690"/>
</dbReference>
<accession>G7INE2</accession>
<dbReference type="Pfam" id="PF03372">
    <property type="entry name" value="Exo_endo_phos"/>
    <property type="match status" value="1"/>
</dbReference>
<keyword evidence="2" id="KW-0255">Endonuclease</keyword>
<evidence type="ECO:0000259" key="1">
    <source>
        <dbReference type="Pfam" id="PF03372"/>
    </source>
</evidence>